<evidence type="ECO:0000313" key="1">
    <source>
        <dbReference type="EMBL" id="AYV75692.1"/>
    </source>
</evidence>
<sequence>MILIIIILIVFILLIILYDESNHTRLNKFDKIDFDDGYSIDSID</sequence>
<organism evidence="1">
    <name type="scientific">Terrestrivirus sp</name>
    <dbReference type="NCBI Taxonomy" id="2487775"/>
    <lineage>
        <taxon>Viruses</taxon>
        <taxon>Varidnaviria</taxon>
        <taxon>Bamfordvirae</taxon>
        <taxon>Nucleocytoviricota</taxon>
        <taxon>Megaviricetes</taxon>
        <taxon>Imitervirales</taxon>
        <taxon>Mimiviridae</taxon>
        <taxon>Klosneuvirinae</taxon>
    </lineage>
</organism>
<proteinExistence type="predicted"/>
<protein>
    <submittedName>
        <fullName evidence="1">Uncharacterized protein</fullName>
    </submittedName>
</protein>
<gene>
    <name evidence="1" type="ORF">Terrestrivirus2_200</name>
</gene>
<dbReference type="EMBL" id="MK071980">
    <property type="protein sequence ID" value="AYV75692.1"/>
    <property type="molecule type" value="Genomic_DNA"/>
</dbReference>
<reference evidence="1" key="1">
    <citation type="submission" date="2018-10" db="EMBL/GenBank/DDBJ databases">
        <title>Hidden diversity of soil giant viruses.</title>
        <authorList>
            <person name="Schulz F."/>
            <person name="Alteio L."/>
            <person name="Goudeau D."/>
            <person name="Ryan E.M."/>
            <person name="Malmstrom R.R."/>
            <person name="Blanchard J."/>
            <person name="Woyke T."/>
        </authorList>
    </citation>
    <scope>NUCLEOTIDE SEQUENCE</scope>
    <source>
        <strain evidence="1">TEV1</strain>
    </source>
</reference>
<name>A0A3G4ZLG9_9VIRU</name>
<accession>A0A3G4ZLG9</accession>